<proteinExistence type="predicted"/>
<reference evidence="1" key="1">
    <citation type="submission" date="2021-06" db="EMBL/GenBank/DDBJ databases">
        <authorList>
            <person name="Kallberg Y."/>
            <person name="Tangrot J."/>
            <person name="Rosling A."/>
        </authorList>
    </citation>
    <scope>NUCLEOTIDE SEQUENCE</scope>
    <source>
        <strain evidence="1">CL356</strain>
    </source>
</reference>
<name>A0ACA9N6S2_9GLOM</name>
<dbReference type="Proteomes" id="UP000789525">
    <property type="component" value="Unassembled WGS sequence"/>
</dbReference>
<gene>
    <name evidence="1" type="ORF">ACOLOM_LOCUS7643</name>
</gene>
<accession>A0ACA9N6S2</accession>
<evidence type="ECO:0000313" key="1">
    <source>
        <dbReference type="EMBL" id="CAG8631434.1"/>
    </source>
</evidence>
<dbReference type="EMBL" id="CAJVPT010018133">
    <property type="protein sequence ID" value="CAG8631434.1"/>
    <property type="molecule type" value="Genomic_DNA"/>
</dbReference>
<protein>
    <submittedName>
        <fullName evidence="1">12798_t:CDS:1</fullName>
    </submittedName>
</protein>
<evidence type="ECO:0000313" key="2">
    <source>
        <dbReference type="Proteomes" id="UP000789525"/>
    </source>
</evidence>
<comment type="caution">
    <text evidence="1">The sequence shown here is derived from an EMBL/GenBank/DDBJ whole genome shotgun (WGS) entry which is preliminary data.</text>
</comment>
<sequence length="118" mass="13298">MSRPESGHQTPCRPLRLHYELGATENRWLCQFLWSSARLGIGIRVAGNGRAENVQIVVVVRLPDTSIDQQADLEAYQCERHVWDVIKTNIDSSNLFGEYLDGGAQEYARRLRVGASGR</sequence>
<keyword evidence="2" id="KW-1185">Reference proteome</keyword>
<organism evidence="1 2">
    <name type="scientific">Acaulospora colombiana</name>
    <dbReference type="NCBI Taxonomy" id="27376"/>
    <lineage>
        <taxon>Eukaryota</taxon>
        <taxon>Fungi</taxon>
        <taxon>Fungi incertae sedis</taxon>
        <taxon>Mucoromycota</taxon>
        <taxon>Glomeromycotina</taxon>
        <taxon>Glomeromycetes</taxon>
        <taxon>Diversisporales</taxon>
        <taxon>Acaulosporaceae</taxon>
        <taxon>Acaulospora</taxon>
    </lineage>
</organism>